<evidence type="ECO:0000313" key="4">
    <source>
        <dbReference type="Proteomes" id="UP000762676"/>
    </source>
</evidence>
<dbReference type="PANTHER" id="PTHR47577">
    <property type="entry name" value="THAP DOMAIN-CONTAINING PROTEIN 6"/>
    <property type="match status" value="1"/>
</dbReference>
<proteinExistence type="predicted"/>
<evidence type="ECO:0000256" key="1">
    <source>
        <dbReference type="SAM" id="MobiDB-lite"/>
    </source>
</evidence>
<accession>A0AAV4HPI8</accession>
<gene>
    <name evidence="3" type="ORF">ElyMa_001055700</name>
</gene>
<dbReference type="Pfam" id="PF21789">
    <property type="entry name" value="TNP-like_RNaseH_C"/>
    <property type="match status" value="1"/>
</dbReference>
<feature type="domain" description="Transposable element P transposase-like RNase H C-terminal" evidence="2">
    <location>
        <begin position="23"/>
        <end position="55"/>
    </location>
</feature>
<dbReference type="EMBL" id="BMAT01002135">
    <property type="protein sequence ID" value="GFR99808.1"/>
    <property type="molecule type" value="Genomic_DNA"/>
</dbReference>
<reference evidence="3 4" key="1">
    <citation type="journal article" date="2021" name="Elife">
        <title>Chloroplast acquisition without the gene transfer in kleptoplastic sea slugs, Plakobranchus ocellatus.</title>
        <authorList>
            <person name="Maeda T."/>
            <person name="Takahashi S."/>
            <person name="Yoshida T."/>
            <person name="Shimamura S."/>
            <person name="Takaki Y."/>
            <person name="Nagai Y."/>
            <person name="Toyoda A."/>
            <person name="Suzuki Y."/>
            <person name="Arimoto A."/>
            <person name="Ishii H."/>
            <person name="Satoh N."/>
            <person name="Nishiyama T."/>
            <person name="Hasebe M."/>
            <person name="Maruyama T."/>
            <person name="Minagawa J."/>
            <person name="Obokata J."/>
            <person name="Shigenobu S."/>
        </authorList>
    </citation>
    <scope>NUCLEOTIDE SEQUENCE [LARGE SCALE GENOMIC DNA]</scope>
</reference>
<dbReference type="AlphaFoldDB" id="A0AAV4HPI8"/>
<feature type="compositionally biased region" description="Polar residues" evidence="1">
    <location>
        <begin position="108"/>
        <end position="117"/>
    </location>
</feature>
<dbReference type="InterPro" id="IPR048367">
    <property type="entry name" value="TNP-like_RNaseH_C"/>
</dbReference>
<protein>
    <submittedName>
        <fullName evidence="3">THAP domain-containing protein 9</fullName>
    </submittedName>
</protein>
<keyword evidence="4" id="KW-1185">Reference proteome</keyword>
<evidence type="ECO:0000313" key="3">
    <source>
        <dbReference type="EMBL" id="GFR99808.1"/>
    </source>
</evidence>
<organism evidence="3 4">
    <name type="scientific">Elysia marginata</name>
    <dbReference type="NCBI Taxonomy" id="1093978"/>
    <lineage>
        <taxon>Eukaryota</taxon>
        <taxon>Metazoa</taxon>
        <taxon>Spiralia</taxon>
        <taxon>Lophotrochozoa</taxon>
        <taxon>Mollusca</taxon>
        <taxon>Gastropoda</taxon>
        <taxon>Heterobranchia</taxon>
        <taxon>Euthyneura</taxon>
        <taxon>Panpulmonata</taxon>
        <taxon>Sacoglossa</taxon>
        <taxon>Placobranchoidea</taxon>
        <taxon>Plakobranchidae</taxon>
        <taxon>Elysia</taxon>
    </lineage>
</organism>
<name>A0AAV4HPI8_9GAST</name>
<dbReference type="Proteomes" id="UP000762676">
    <property type="component" value="Unassembled WGS sequence"/>
</dbReference>
<feature type="region of interest" description="Disordered" evidence="1">
    <location>
        <begin position="95"/>
        <end position="117"/>
    </location>
</feature>
<comment type="caution">
    <text evidence="3">The sequence shown here is derived from an EMBL/GenBank/DDBJ whole genome shotgun (WGS) entry which is preliminary data.</text>
</comment>
<dbReference type="PANTHER" id="PTHR47577:SF2">
    <property type="entry name" value="THAP DOMAIN CONTAINING 9"/>
    <property type="match status" value="1"/>
</dbReference>
<sequence>MRAVIAVGKRLLFSNNYSFSLTYKLSQDHLETLFSKIRRKGGNNNNPNALQFNWALMALLQRNGVTESHRGNCHSLPEVNNTLFIESSSAYATPLPPDSSPIHHLPLNSESPDAQLT</sequence>
<evidence type="ECO:0000259" key="2">
    <source>
        <dbReference type="Pfam" id="PF21789"/>
    </source>
</evidence>